<dbReference type="AlphaFoldDB" id="A0A1E3ACG1"/>
<dbReference type="Gene3D" id="1.10.10.60">
    <property type="entry name" value="Homeodomain-like"/>
    <property type="match status" value="2"/>
</dbReference>
<dbReference type="PROSITE" id="PS01124">
    <property type="entry name" value="HTH_ARAC_FAMILY_2"/>
    <property type="match status" value="1"/>
</dbReference>
<evidence type="ECO:0000256" key="2">
    <source>
        <dbReference type="ARBA" id="ARBA00023125"/>
    </source>
</evidence>
<protein>
    <submittedName>
        <fullName evidence="5">HTH-type transcriptional activator RhaS</fullName>
    </submittedName>
</protein>
<dbReference type="InterPro" id="IPR018060">
    <property type="entry name" value="HTH_AraC"/>
</dbReference>
<dbReference type="InterPro" id="IPR009057">
    <property type="entry name" value="Homeodomain-like_sf"/>
</dbReference>
<dbReference type="SUPFAM" id="SSF51215">
    <property type="entry name" value="Regulatory protein AraC"/>
    <property type="match status" value="1"/>
</dbReference>
<keyword evidence="2" id="KW-0238">DNA-binding</keyword>
<dbReference type="RefSeq" id="WP_069152177.1">
    <property type="nucleotide sequence ID" value="NZ_MCGH01000002.1"/>
</dbReference>
<evidence type="ECO:0000259" key="4">
    <source>
        <dbReference type="PROSITE" id="PS01124"/>
    </source>
</evidence>
<organism evidence="5 6">
    <name type="scientific">Eisenbergiella tayi</name>
    <dbReference type="NCBI Taxonomy" id="1432052"/>
    <lineage>
        <taxon>Bacteria</taxon>
        <taxon>Bacillati</taxon>
        <taxon>Bacillota</taxon>
        <taxon>Clostridia</taxon>
        <taxon>Lachnospirales</taxon>
        <taxon>Lachnospiraceae</taxon>
        <taxon>Eisenbergiella</taxon>
    </lineage>
</organism>
<name>A0A1E3ACG1_9FIRM</name>
<dbReference type="InterPro" id="IPR037923">
    <property type="entry name" value="HTH-like"/>
</dbReference>
<dbReference type="Proteomes" id="UP000094067">
    <property type="component" value="Unassembled WGS sequence"/>
</dbReference>
<feature type="domain" description="HTH araC/xylS-type" evidence="4">
    <location>
        <begin position="250"/>
        <end position="347"/>
    </location>
</feature>
<dbReference type="EMBL" id="MCGH01000002">
    <property type="protein sequence ID" value="ODM06121.1"/>
    <property type="molecule type" value="Genomic_DNA"/>
</dbReference>
<keyword evidence="3" id="KW-0804">Transcription</keyword>
<evidence type="ECO:0000313" key="5">
    <source>
        <dbReference type="EMBL" id="ODM06121.1"/>
    </source>
</evidence>
<dbReference type="PROSITE" id="PS00041">
    <property type="entry name" value="HTH_ARAC_FAMILY_1"/>
    <property type="match status" value="1"/>
</dbReference>
<keyword evidence="1" id="KW-0805">Transcription regulation</keyword>
<evidence type="ECO:0000256" key="1">
    <source>
        <dbReference type="ARBA" id="ARBA00023015"/>
    </source>
</evidence>
<accession>A0A1E3ACG1</accession>
<dbReference type="SUPFAM" id="SSF46689">
    <property type="entry name" value="Homeodomain-like"/>
    <property type="match status" value="1"/>
</dbReference>
<sequence>MDMETWFAPAIELGQLVKEYREAAPGEKQRLEWQIRNSDYLSRLHILQSYSGAGFLQGLLPEEKINVIRKDFFMNPATPSPQPEGERHYQMPYHRHDYLELIFVLRGKYVQSINGVLHELKAGEVCMLNPNVIHRDEISGMEDRVLFMGLSSGFLKGELTRFFAPHPEIAAFMENQYGRTDQQYIWFGRKNFAPVQALLEQIVEEDERKLPGHHLVIKGYLVRLFGLLAENHNYVCHYQSRSEIEENLVAEILKYMEDHLADVDRTGLAAFFHFNPDYLNRFLVRMTGENYSSNLRRIRLQRAAEELKYTDKSVNDIIHGLGFSNKGHFNRMFSEMYGMLPGAYRKEQ</sequence>
<dbReference type="SMART" id="SM00342">
    <property type="entry name" value="HTH_ARAC"/>
    <property type="match status" value="1"/>
</dbReference>
<gene>
    <name evidence="5" type="primary">rhaS_5</name>
    <name evidence="5" type="ORF">BEI61_02010</name>
</gene>
<dbReference type="InterPro" id="IPR003313">
    <property type="entry name" value="AraC-bd"/>
</dbReference>
<proteinExistence type="predicted"/>
<reference evidence="5 6" key="1">
    <citation type="submission" date="2016-07" db="EMBL/GenBank/DDBJ databases">
        <title>Characterization of isolates of Eisenbergiella tayi derived from blood cultures, using whole genome sequencing.</title>
        <authorList>
            <person name="Burdz T."/>
            <person name="Wiebe D."/>
            <person name="Huynh C."/>
            <person name="Bernard K."/>
        </authorList>
    </citation>
    <scope>NUCLEOTIDE SEQUENCE [LARGE SCALE GENOMIC DNA]</scope>
    <source>
        <strain evidence="5 6">NML 110608</strain>
    </source>
</reference>
<dbReference type="InterPro" id="IPR014710">
    <property type="entry name" value="RmlC-like_jellyroll"/>
</dbReference>
<dbReference type="InterPro" id="IPR018062">
    <property type="entry name" value="HTH_AraC-typ_CS"/>
</dbReference>
<dbReference type="PANTHER" id="PTHR43280">
    <property type="entry name" value="ARAC-FAMILY TRANSCRIPTIONAL REGULATOR"/>
    <property type="match status" value="1"/>
</dbReference>
<dbReference type="GO" id="GO:0003700">
    <property type="term" value="F:DNA-binding transcription factor activity"/>
    <property type="evidence" value="ECO:0007669"/>
    <property type="project" value="InterPro"/>
</dbReference>
<comment type="caution">
    <text evidence="5">The sequence shown here is derived from an EMBL/GenBank/DDBJ whole genome shotgun (WGS) entry which is preliminary data.</text>
</comment>
<evidence type="ECO:0000256" key="3">
    <source>
        <dbReference type="ARBA" id="ARBA00023163"/>
    </source>
</evidence>
<evidence type="ECO:0000313" key="6">
    <source>
        <dbReference type="Proteomes" id="UP000094067"/>
    </source>
</evidence>
<dbReference type="Pfam" id="PF12833">
    <property type="entry name" value="HTH_18"/>
    <property type="match status" value="1"/>
</dbReference>
<dbReference type="Gene3D" id="2.60.120.10">
    <property type="entry name" value="Jelly Rolls"/>
    <property type="match status" value="1"/>
</dbReference>
<dbReference type="Pfam" id="PF02311">
    <property type="entry name" value="AraC_binding"/>
    <property type="match status" value="1"/>
</dbReference>
<dbReference type="GO" id="GO:0043565">
    <property type="term" value="F:sequence-specific DNA binding"/>
    <property type="evidence" value="ECO:0007669"/>
    <property type="project" value="InterPro"/>
</dbReference>
<dbReference type="PANTHER" id="PTHR43280:SF28">
    <property type="entry name" value="HTH-TYPE TRANSCRIPTIONAL ACTIVATOR RHAS"/>
    <property type="match status" value="1"/>
</dbReference>